<feature type="region of interest" description="Disordered" evidence="1">
    <location>
        <begin position="289"/>
        <end position="325"/>
    </location>
</feature>
<dbReference type="Proteomes" id="UP000266841">
    <property type="component" value="Unassembled WGS sequence"/>
</dbReference>
<name>K0SH96_THAOC</name>
<sequence>MNWNCAIRNEDEASSLVESNVEALHRVSGSIAPDPPLVVVRNAPYVRFVRVRAAEVRAMAIRDQVTGGDVFGGSSQGDVNEDDCGNSALDDGLDVGGGYRSMLEEADLAGGRRSTGTLRLAVRPERDEGYHNVGSLQELPSEMRGKVSLRRMGRAGGAASGSAGHDWDHTDDDRLATFIDYGHLLTEASSRLKPRLKGPYMARLRRHLISVRAALDEVERWLDASDEDVEFLERMTGVEGLRARLEEGMDRSDGAEFECLAGFYSDEEPCMGCGKEYRAHLGVRRRCPVSNSLNGNDSNGGSGSSDRSSDGPSNDKSHVHREKDDDMEGRNVFRCKSRWILLKDFRNVPLDLLPDGTKTSLTFRLPNDDDRTGLAELASRFAWLAWRRLIERTARSPEGPAGGDRWRLRRHPQFKRDGLWAALAAVGCGLGQAGRGEGRVGAHDAHWCWRDLETSIPPLTAKRTPWSGHWTLGITDVRPERWRTSEPLWEDERVTASSGVSFFALMDKLCQTAIRNRREYDHGIDEHLWTMKIMSLEDAMKGEQALQQERLMNMLARGGDSDESDDEEDDDEKKYRGNVVIADDPHYEEFAEEDEH</sequence>
<gene>
    <name evidence="2" type="ORF">THAOC_22003</name>
</gene>
<feature type="compositionally biased region" description="Basic and acidic residues" evidence="1">
    <location>
        <begin position="307"/>
        <end position="325"/>
    </location>
</feature>
<evidence type="ECO:0000313" key="3">
    <source>
        <dbReference type="Proteomes" id="UP000266841"/>
    </source>
</evidence>
<accession>K0SH96</accession>
<comment type="caution">
    <text evidence="2">The sequence shown here is derived from an EMBL/GenBank/DDBJ whole genome shotgun (WGS) entry which is preliminary data.</text>
</comment>
<dbReference type="AlphaFoldDB" id="K0SH96"/>
<dbReference type="eggNOG" id="ENOG502T2NW">
    <property type="taxonomic scope" value="Eukaryota"/>
</dbReference>
<dbReference type="EMBL" id="AGNL01026713">
    <property type="protein sequence ID" value="EJK57912.1"/>
    <property type="molecule type" value="Genomic_DNA"/>
</dbReference>
<organism evidence="2 3">
    <name type="scientific">Thalassiosira oceanica</name>
    <name type="common">Marine diatom</name>
    <dbReference type="NCBI Taxonomy" id="159749"/>
    <lineage>
        <taxon>Eukaryota</taxon>
        <taxon>Sar</taxon>
        <taxon>Stramenopiles</taxon>
        <taxon>Ochrophyta</taxon>
        <taxon>Bacillariophyta</taxon>
        <taxon>Coscinodiscophyceae</taxon>
        <taxon>Thalassiosirophycidae</taxon>
        <taxon>Thalassiosirales</taxon>
        <taxon>Thalassiosiraceae</taxon>
        <taxon>Thalassiosira</taxon>
    </lineage>
</organism>
<protein>
    <submittedName>
        <fullName evidence="2">Uncharacterized protein</fullName>
    </submittedName>
</protein>
<feature type="compositionally biased region" description="Acidic residues" evidence="1">
    <location>
        <begin position="561"/>
        <end position="571"/>
    </location>
</feature>
<evidence type="ECO:0000313" key="2">
    <source>
        <dbReference type="EMBL" id="EJK57912.1"/>
    </source>
</evidence>
<dbReference type="OrthoDB" id="44666at2759"/>
<reference evidence="2 3" key="1">
    <citation type="journal article" date="2012" name="Genome Biol.">
        <title>Genome and low-iron response of an oceanic diatom adapted to chronic iron limitation.</title>
        <authorList>
            <person name="Lommer M."/>
            <person name="Specht M."/>
            <person name="Roy A.S."/>
            <person name="Kraemer L."/>
            <person name="Andreson R."/>
            <person name="Gutowska M.A."/>
            <person name="Wolf J."/>
            <person name="Bergner S.V."/>
            <person name="Schilhabel M.B."/>
            <person name="Klostermeier U.C."/>
            <person name="Beiko R.G."/>
            <person name="Rosenstiel P."/>
            <person name="Hippler M."/>
            <person name="Laroche J."/>
        </authorList>
    </citation>
    <scope>NUCLEOTIDE SEQUENCE [LARGE SCALE GENOMIC DNA]</scope>
    <source>
        <strain evidence="2 3">CCMP1005</strain>
    </source>
</reference>
<feature type="non-terminal residue" evidence="2">
    <location>
        <position position="596"/>
    </location>
</feature>
<proteinExistence type="predicted"/>
<keyword evidence="3" id="KW-1185">Reference proteome</keyword>
<feature type="region of interest" description="Disordered" evidence="1">
    <location>
        <begin position="556"/>
        <end position="596"/>
    </location>
</feature>
<evidence type="ECO:0000256" key="1">
    <source>
        <dbReference type="SAM" id="MobiDB-lite"/>
    </source>
</evidence>